<dbReference type="AlphaFoldDB" id="A0A1Y4L7L6"/>
<feature type="coiled-coil region" evidence="1">
    <location>
        <begin position="65"/>
        <end position="146"/>
    </location>
</feature>
<reference evidence="2" key="2">
    <citation type="journal article" date="2018" name="BMC Genomics">
        <title>Whole genome sequencing and function prediction of 133 gut anaerobes isolated from chicken caecum in pure cultures.</title>
        <authorList>
            <person name="Medvecky M."/>
            <person name="Cejkova D."/>
            <person name="Polansky O."/>
            <person name="Karasova D."/>
            <person name="Kubasova T."/>
            <person name="Cizek A."/>
            <person name="Rychlik I."/>
        </authorList>
    </citation>
    <scope>NUCLEOTIDE SEQUENCE</scope>
    <source>
        <strain evidence="3">An179</strain>
        <strain evidence="2">An180</strain>
    </source>
</reference>
<evidence type="ECO:0008006" key="6">
    <source>
        <dbReference type="Google" id="ProtNLM"/>
    </source>
</evidence>
<proteinExistence type="predicted"/>
<dbReference type="STRING" id="501571.GCA_900143195_00095"/>
<name>A0A1Y4L7L6_9FIRM</name>
<gene>
    <name evidence="3" type="ORF">B5F15_04295</name>
    <name evidence="2" type="ORF">B5F17_12980</name>
</gene>
<sequence>MAAALEELINNIQEMVQEAWTLPLSSDKCVIERERMLDLIDELRSTLPADIKMAAEIVQQKNQMMSEGRRELDTMRKRLEEEARKMLNKTEIMQEARKRAKEIIGNAEIQARELRRAAGEYCDESLKRTEEALALSAEEVKKARAKFRAAGKNG</sequence>
<dbReference type="Proteomes" id="UP000195897">
    <property type="component" value="Unassembled WGS sequence"/>
</dbReference>
<reference evidence="4 5" key="1">
    <citation type="submission" date="2017-04" db="EMBL/GenBank/DDBJ databases">
        <title>Function of individual gut microbiota members based on whole genome sequencing of pure cultures obtained from chicken caecum.</title>
        <authorList>
            <person name="Medvecky M."/>
            <person name="Cejkova D."/>
            <person name="Polansky O."/>
            <person name="Karasova D."/>
            <person name="Kubasova T."/>
            <person name="Cizek A."/>
            <person name="Rychlik I."/>
        </authorList>
    </citation>
    <scope>NUCLEOTIDE SEQUENCE [LARGE SCALE GENOMIC DNA]</scope>
    <source>
        <strain evidence="4">An179</strain>
        <strain evidence="5">An180</strain>
    </source>
</reference>
<evidence type="ECO:0000256" key="1">
    <source>
        <dbReference type="SAM" id="Coils"/>
    </source>
</evidence>
<evidence type="ECO:0000313" key="3">
    <source>
        <dbReference type="EMBL" id="OUP59645.1"/>
    </source>
</evidence>
<evidence type="ECO:0000313" key="5">
    <source>
        <dbReference type="Proteomes" id="UP000195897"/>
    </source>
</evidence>
<organism evidence="2 5">
    <name type="scientific">Butyricicoccus pullicaecorum</name>
    <dbReference type="NCBI Taxonomy" id="501571"/>
    <lineage>
        <taxon>Bacteria</taxon>
        <taxon>Bacillati</taxon>
        <taxon>Bacillota</taxon>
        <taxon>Clostridia</taxon>
        <taxon>Eubacteriales</taxon>
        <taxon>Butyricicoccaceae</taxon>
        <taxon>Butyricicoccus</taxon>
    </lineage>
</organism>
<comment type="caution">
    <text evidence="2">The sequence shown here is derived from an EMBL/GenBank/DDBJ whole genome shotgun (WGS) entry which is preliminary data.</text>
</comment>
<dbReference type="RefSeq" id="WP_016148673.1">
    <property type="nucleotide sequence ID" value="NZ_CABKSA010000002.1"/>
</dbReference>
<protein>
    <recommendedName>
        <fullName evidence="6">ATPase</fullName>
    </recommendedName>
</protein>
<dbReference type="EMBL" id="NFKL01000005">
    <property type="protein sequence ID" value="OUP59645.1"/>
    <property type="molecule type" value="Genomic_DNA"/>
</dbReference>
<dbReference type="EMBL" id="NFKK01000022">
    <property type="protein sequence ID" value="OUP51439.1"/>
    <property type="molecule type" value="Genomic_DNA"/>
</dbReference>
<keyword evidence="1" id="KW-0175">Coiled coil</keyword>
<evidence type="ECO:0000313" key="2">
    <source>
        <dbReference type="EMBL" id="OUP51439.1"/>
    </source>
</evidence>
<evidence type="ECO:0000313" key="4">
    <source>
        <dbReference type="Proteomes" id="UP000195326"/>
    </source>
</evidence>
<accession>A0A1Y4L7L6</accession>
<dbReference type="Proteomes" id="UP000195326">
    <property type="component" value="Unassembled WGS sequence"/>
</dbReference>